<reference evidence="6" key="1">
    <citation type="submission" date="2021-06" db="EMBL/GenBank/DDBJ databases">
        <title>Novel species in genus Arthrobacter.</title>
        <authorList>
            <person name="Zhang G."/>
        </authorList>
    </citation>
    <scope>NUCLEOTIDE SEQUENCE</scope>
    <source>
        <strain evidence="6">Zg-ZUI122</strain>
    </source>
</reference>
<dbReference type="Gene3D" id="3.20.20.70">
    <property type="entry name" value="Aldolase class I"/>
    <property type="match status" value="1"/>
</dbReference>
<keyword evidence="5" id="KW-0119">Carbohydrate metabolism</keyword>
<evidence type="ECO:0000256" key="4">
    <source>
        <dbReference type="ARBA" id="ARBA00023239"/>
    </source>
</evidence>
<gene>
    <name evidence="6" type="ORF">KG104_02395</name>
</gene>
<protein>
    <submittedName>
        <fullName evidence="6">Bifunctional 4-hydroxy-2-oxoglutarate aldolase/2-dehydro-3-deoxy-phosphogluconate aldolase</fullName>
    </submittedName>
</protein>
<evidence type="ECO:0000313" key="7">
    <source>
        <dbReference type="Proteomes" id="UP000680588"/>
    </source>
</evidence>
<dbReference type="PANTHER" id="PTHR30246">
    <property type="entry name" value="2-KETO-3-DEOXY-6-PHOSPHOGLUCONATE ALDOLASE"/>
    <property type="match status" value="1"/>
</dbReference>
<dbReference type="PANTHER" id="PTHR30246:SF1">
    <property type="entry name" value="2-DEHYDRO-3-DEOXY-6-PHOSPHOGALACTONATE ALDOLASE-RELATED"/>
    <property type="match status" value="1"/>
</dbReference>
<dbReference type="InterPro" id="IPR000887">
    <property type="entry name" value="Aldlse_KDPG_KHG"/>
</dbReference>
<dbReference type="EMBL" id="CP076456">
    <property type="protein sequence ID" value="QWQ36681.1"/>
    <property type="molecule type" value="Genomic_DNA"/>
</dbReference>
<dbReference type="KEGG" id="asun:KG104_02395"/>
<dbReference type="Proteomes" id="UP000680588">
    <property type="component" value="Chromosome"/>
</dbReference>
<dbReference type="AlphaFoldDB" id="A0A975XL16"/>
<organism evidence="6 7">
    <name type="scientific">Arthrobacter sunyaminii</name>
    <dbReference type="NCBI Taxonomy" id="2816859"/>
    <lineage>
        <taxon>Bacteria</taxon>
        <taxon>Bacillati</taxon>
        <taxon>Actinomycetota</taxon>
        <taxon>Actinomycetes</taxon>
        <taxon>Micrococcales</taxon>
        <taxon>Micrococcaceae</taxon>
        <taxon>Arthrobacter</taxon>
    </lineage>
</organism>
<dbReference type="RefSeq" id="WP_207348492.1">
    <property type="nucleotide sequence ID" value="NZ_CP076456.1"/>
</dbReference>
<dbReference type="InterPro" id="IPR013785">
    <property type="entry name" value="Aldolase_TIM"/>
</dbReference>
<dbReference type="Pfam" id="PF01081">
    <property type="entry name" value="Aldolase"/>
    <property type="match status" value="1"/>
</dbReference>
<keyword evidence="4" id="KW-0456">Lyase</keyword>
<evidence type="ECO:0000256" key="1">
    <source>
        <dbReference type="ARBA" id="ARBA00004761"/>
    </source>
</evidence>
<evidence type="ECO:0000313" key="6">
    <source>
        <dbReference type="EMBL" id="QWQ36681.1"/>
    </source>
</evidence>
<sequence length="230" mass="22874">MTTEPVSPMPNRAPMGTGLQQTRIAAVLATNSAPEQYRPDLSQVVAAADTLVANGVRCLALAPAGNTLSALEHLAGRLPDGVDLGLAAVLAPEGVVRAANAGARFVMSPHVAPDVVHAARGCGLASYPGAMTPSEVHLGWRTGATAVQLFPGAPVGPGYLATLRRALPDIPVIPGGGIALDDVTGWLAAGAAAVVLGRSLVGDALLPGGDLQSLGVRTRLACAAAGNAPG</sequence>
<dbReference type="CDD" id="cd00452">
    <property type="entry name" value="KDPG_aldolase"/>
    <property type="match status" value="1"/>
</dbReference>
<accession>A0A975XL16</accession>
<keyword evidence="7" id="KW-1185">Reference proteome</keyword>
<comment type="subunit">
    <text evidence="3">Homotrimer.</text>
</comment>
<name>A0A975XL16_9MICC</name>
<proteinExistence type="inferred from homology"/>
<evidence type="ECO:0000256" key="5">
    <source>
        <dbReference type="ARBA" id="ARBA00023277"/>
    </source>
</evidence>
<evidence type="ECO:0000256" key="3">
    <source>
        <dbReference type="ARBA" id="ARBA00011233"/>
    </source>
</evidence>
<dbReference type="GO" id="GO:0016829">
    <property type="term" value="F:lyase activity"/>
    <property type="evidence" value="ECO:0007669"/>
    <property type="project" value="UniProtKB-KW"/>
</dbReference>
<comment type="pathway">
    <text evidence="1">Carbohydrate acid metabolism.</text>
</comment>
<dbReference type="SUPFAM" id="SSF51569">
    <property type="entry name" value="Aldolase"/>
    <property type="match status" value="1"/>
</dbReference>
<evidence type="ECO:0000256" key="2">
    <source>
        <dbReference type="ARBA" id="ARBA00006906"/>
    </source>
</evidence>
<comment type="similarity">
    <text evidence="2">Belongs to the KHG/KDPG aldolase family.</text>
</comment>